<sequence length="157" mass="16365">MFSKSALFAVAFAGIAAAEHHTITMINKCGRGTPTLVRQGNIVSTGAPYSANEAIPATIAFLQTGGCDRLNGAGCMTCELTLKNPDPGAPGSGSSVDLSLIPPLAFNVPISFKYTNGCSNGASCPNAGCHDVFRKPDDYFAQRACQVNDVNLEITFC</sequence>
<proteinExistence type="predicted"/>
<dbReference type="EMBL" id="CM032185">
    <property type="protein sequence ID" value="KAG7091764.1"/>
    <property type="molecule type" value="Genomic_DNA"/>
</dbReference>
<dbReference type="Proteomes" id="UP001049176">
    <property type="component" value="Chromosome 5"/>
</dbReference>
<feature type="signal peptide" evidence="1">
    <location>
        <begin position="1"/>
        <end position="18"/>
    </location>
</feature>
<comment type="caution">
    <text evidence="2">The sequence shown here is derived from an EMBL/GenBank/DDBJ whole genome shotgun (WGS) entry which is preliminary data.</text>
</comment>
<dbReference type="RefSeq" id="XP_043008234.1">
    <property type="nucleotide sequence ID" value="XM_043152951.1"/>
</dbReference>
<accession>A0A9P7RXS2</accession>
<feature type="chain" id="PRO_5040186893" evidence="1">
    <location>
        <begin position="19"/>
        <end position="157"/>
    </location>
</feature>
<organism evidence="2 3">
    <name type="scientific">Marasmius oreades</name>
    <name type="common">fairy-ring Marasmius</name>
    <dbReference type="NCBI Taxonomy" id="181124"/>
    <lineage>
        <taxon>Eukaryota</taxon>
        <taxon>Fungi</taxon>
        <taxon>Dikarya</taxon>
        <taxon>Basidiomycota</taxon>
        <taxon>Agaricomycotina</taxon>
        <taxon>Agaricomycetes</taxon>
        <taxon>Agaricomycetidae</taxon>
        <taxon>Agaricales</taxon>
        <taxon>Marasmiineae</taxon>
        <taxon>Marasmiaceae</taxon>
        <taxon>Marasmius</taxon>
    </lineage>
</organism>
<dbReference type="OrthoDB" id="3342934at2759"/>
<dbReference type="GeneID" id="66077242"/>
<name>A0A9P7RXS2_9AGAR</name>
<reference evidence="2" key="1">
    <citation type="journal article" date="2021" name="Genome Biol. Evol.">
        <title>The assembled and annotated genome of the fairy-ring fungus Marasmius oreades.</title>
        <authorList>
            <person name="Hiltunen M."/>
            <person name="Ament-Velasquez S.L."/>
            <person name="Johannesson H."/>
        </authorList>
    </citation>
    <scope>NUCLEOTIDE SEQUENCE</scope>
    <source>
        <strain evidence="2">03SP1</strain>
    </source>
</reference>
<dbReference type="SUPFAM" id="SSF49870">
    <property type="entry name" value="Osmotin, thaumatin-like protein"/>
    <property type="match status" value="1"/>
</dbReference>
<dbReference type="InterPro" id="IPR037176">
    <property type="entry name" value="Osmotin/thaumatin-like_sf"/>
</dbReference>
<protein>
    <submittedName>
        <fullName evidence="2">Uncharacterized protein</fullName>
    </submittedName>
</protein>
<gene>
    <name evidence="2" type="ORF">E1B28_008166</name>
</gene>
<evidence type="ECO:0000313" key="2">
    <source>
        <dbReference type="EMBL" id="KAG7091764.1"/>
    </source>
</evidence>
<dbReference type="KEGG" id="more:E1B28_008166"/>
<dbReference type="AlphaFoldDB" id="A0A9P7RXS2"/>
<keyword evidence="3" id="KW-1185">Reference proteome</keyword>
<evidence type="ECO:0000313" key="3">
    <source>
        <dbReference type="Proteomes" id="UP001049176"/>
    </source>
</evidence>
<keyword evidence="1" id="KW-0732">Signal</keyword>
<evidence type="ECO:0000256" key="1">
    <source>
        <dbReference type="SAM" id="SignalP"/>
    </source>
</evidence>